<accession>A0A9N7V7E0</accession>
<sequence length="192" mass="20777">MIAHDVPHRWPRIPPLRHADGREHHPGDDEAGGGNRKYCDGWKGMDETDMRTYVGLLILAGVYRSRSEAPPACGMLGAAGQYFVPRCTLKSFTPTFTDCCTSMTARLDAQVEPWTNLGPCEARTIALIILGRVVGLEPGPESRRPLSPPTAAESLGYTSTELQLLSGIPRTSLASLTIHTGPTGIPPVTRFV</sequence>
<reference evidence="2" key="1">
    <citation type="submission" date="2020-03" db="EMBL/GenBank/DDBJ databases">
        <authorList>
            <person name="Weist P."/>
        </authorList>
    </citation>
    <scope>NUCLEOTIDE SEQUENCE</scope>
</reference>
<protein>
    <submittedName>
        <fullName evidence="2">Uncharacterized protein</fullName>
    </submittedName>
</protein>
<evidence type="ECO:0000256" key="1">
    <source>
        <dbReference type="SAM" id="MobiDB-lite"/>
    </source>
</evidence>
<comment type="caution">
    <text evidence="2">The sequence shown here is derived from an EMBL/GenBank/DDBJ whole genome shotgun (WGS) entry which is preliminary data.</text>
</comment>
<name>A0A9N7V7E0_PLEPL</name>
<keyword evidence="3" id="KW-1185">Reference proteome</keyword>
<evidence type="ECO:0000313" key="2">
    <source>
        <dbReference type="EMBL" id="CAB1444156.1"/>
    </source>
</evidence>
<dbReference type="Proteomes" id="UP001153269">
    <property type="component" value="Unassembled WGS sequence"/>
</dbReference>
<dbReference type="AlphaFoldDB" id="A0A9N7V7E0"/>
<gene>
    <name evidence="2" type="ORF">PLEPLA_LOCUS31872</name>
</gene>
<organism evidence="2 3">
    <name type="scientific">Pleuronectes platessa</name>
    <name type="common">European plaice</name>
    <dbReference type="NCBI Taxonomy" id="8262"/>
    <lineage>
        <taxon>Eukaryota</taxon>
        <taxon>Metazoa</taxon>
        <taxon>Chordata</taxon>
        <taxon>Craniata</taxon>
        <taxon>Vertebrata</taxon>
        <taxon>Euteleostomi</taxon>
        <taxon>Actinopterygii</taxon>
        <taxon>Neopterygii</taxon>
        <taxon>Teleostei</taxon>
        <taxon>Neoteleostei</taxon>
        <taxon>Acanthomorphata</taxon>
        <taxon>Carangaria</taxon>
        <taxon>Pleuronectiformes</taxon>
        <taxon>Pleuronectoidei</taxon>
        <taxon>Pleuronectidae</taxon>
        <taxon>Pleuronectes</taxon>
    </lineage>
</organism>
<dbReference type="EMBL" id="CADEAL010003312">
    <property type="protein sequence ID" value="CAB1444156.1"/>
    <property type="molecule type" value="Genomic_DNA"/>
</dbReference>
<evidence type="ECO:0000313" key="3">
    <source>
        <dbReference type="Proteomes" id="UP001153269"/>
    </source>
</evidence>
<proteinExistence type="predicted"/>
<feature type="region of interest" description="Disordered" evidence="1">
    <location>
        <begin position="1"/>
        <end position="36"/>
    </location>
</feature>
<feature type="compositionally biased region" description="Basic and acidic residues" evidence="1">
    <location>
        <begin position="17"/>
        <end position="28"/>
    </location>
</feature>